<gene>
    <name evidence="1" type="ORF">BJ138DRAFT_1114999</name>
</gene>
<sequence>MGFTPQHKWIADEWETISIDNSNYFTKDEAFSFDSSSSFEKSVVGTDVYDPSSKLRRIVVVGVAISIIFGIACLVTGIAISLLPHKTVMHSGIVALPVGRGWSHELLPLLLTLCVAMCTESIGFMHSVALRSALASESRLRFNTNLRLLNVARTRSWMNPNGLLCNATMSILLILSYTSSLLSMISEGVGYPQFQWYIHISNIPVIVLGVTILLQAVIAIAGIRATKVLTWSSSAFDMTAALVHHTQITPADRLCMNSVSQSDACAGPKTPSAKQPSAWQAHRSIRRIIILLWVLIIVCVTWGWIVVALWKRYDNGKSIPALGHWNFFPDERSNALSYGIPLDGNSWYGWIVCFANMAIVQGPLTLALHCSEVIVNVVRDESNWRAATSEGGTKMMRNPLKSVLGNWLNVVLLIAKPVLHWMFGLSLYIRYRFGTPVHISITMYTVQIWNLAMALLIFAVGCTIVALRRPRGPQPAAYGHIQTLANLIDEWSPTMWWGHKEDGVPYCHAGTSNHPLPDIKMDSVYAGS</sequence>
<dbReference type="Proteomes" id="UP000790377">
    <property type="component" value="Unassembled WGS sequence"/>
</dbReference>
<evidence type="ECO:0000313" key="1">
    <source>
        <dbReference type="EMBL" id="KAH7909421.1"/>
    </source>
</evidence>
<proteinExistence type="predicted"/>
<keyword evidence="2" id="KW-1185">Reference proteome</keyword>
<accession>A0ACB8A8U1</accession>
<dbReference type="EMBL" id="MU267761">
    <property type="protein sequence ID" value="KAH7909421.1"/>
    <property type="molecule type" value="Genomic_DNA"/>
</dbReference>
<name>A0ACB8A8U1_9AGAM</name>
<comment type="caution">
    <text evidence="1">The sequence shown here is derived from an EMBL/GenBank/DDBJ whole genome shotgun (WGS) entry which is preliminary data.</text>
</comment>
<reference evidence="1" key="1">
    <citation type="journal article" date="2021" name="New Phytol.">
        <title>Evolutionary innovations through gain and loss of genes in the ectomycorrhizal Boletales.</title>
        <authorList>
            <person name="Wu G."/>
            <person name="Miyauchi S."/>
            <person name="Morin E."/>
            <person name="Kuo A."/>
            <person name="Drula E."/>
            <person name="Varga T."/>
            <person name="Kohler A."/>
            <person name="Feng B."/>
            <person name="Cao Y."/>
            <person name="Lipzen A."/>
            <person name="Daum C."/>
            <person name="Hundley H."/>
            <person name="Pangilinan J."/>
            <person name="Johnson J."/>
            <person name="Barry K."/>
            <person name="LaButti K."/>
            <person name="Ng V."/>
            <person name="Ahrendt S."/>
            <person name="Min B."/>
            <person name="Choi I.G."/>
            <person name="Park H."/>
            <person name="Plett J.M."/>
            <person name="Magnuson J."/>
            <person name="Spatafora J.W."/>
            <person name="Nagy L.G."/>
            <person name="Henrissat B."/>
            <person name="Grigoriev I.V."/>
            <person name="Yang Z.L."/>
            <person name="Xu J."/>
            <person name="Martin F.M."/>
        </authorList>
    </citation>
    <scope>NUCLEOTIDE SEQUENCE</scope>
    <source>
        <strain evidence="1">ATCC 28755</strain>
    </source>
</reference>
<protein>
    <submittedName>
        <fullName evidence="1">Uncharacterized protein</fullName>
    </submittedName>
</protein>
<organism evidence="1 2">
    <name type="scientific">Hygrophoropsis aurantiaca</name>
    <dbReference type="NCBI Taxonomy" id="72124"/>
    <lineage>
        <taxon>Eukaryota</taxon>
        <taxon>Fungi</taxon>
        <taxon>Dikarya</taxon>
        <taxon>Basidiomycota</taxon>
        <taxon>Agaricomycotina</taxon>
        <taxon>Agaricomycetes</taxon>
        <taxon>Agaricomycetidae</taxon>
        <taxon>Boletales</taxon>
        <taxon>Coniophorineae</taxon>
        <taxon>Hygrophoropsidaceae</taxon>
        <taxon>Hygrophoropsis</taxon>
    </lineage>
</organism>
<evidence type="ECO:0000313" key="2">
    <source>
        <dbReference type="Proteomes" id="UP000790377"/>
    </source>
</evidence>